<accession>A0A9D5HVH1</accession>
<evidence type="ECO:0000313" key="8">
    <source>
        <dbReference type="Proteomes" id="UP001085076"/>
    </source>
</evidence>
<keyword evidence="2" id="KW-0645">Protease</keyword>
<evidence type="ECO:0000256" key="4">
    <source>
        <dbReference type="ARBA" id="ARBA00022807"/>
    </source>
</evidence>
<gene>
    <name evidence="7" type="ORF">J5N97_007443</name>
</gene>
<name>A0A9D5HVH1_9LILI</name>
<feature type="compositionally biased region" description="Low complexity" evidence="5">
    <location>
        <begin position="112"/>
        <end position="125"/>
    </location>
</feature>
<dbReference type="Proteomes" id="UP001085076">
    <property type="component" value="Miscellaneous, Linkage group lg01"/>
</dbReference>
<dbReference type="PANTHER" id="PTHR46915">
    <property type="entry name" value="UBIQUITIN-LIKE PROTEASE 4-RELATED"/>
    <property type="match status" value="1"/>
</dbReference>
<feature type="region of interest" description="Disordered" evidence="5">
    <location>
        <begin position="154"/>
        <end position="189"/>
    </location>
</feature>
<keyword evidence="8" id="KW-1185">Reference proteome</keyword>
<evidence type="ECO:0000256" key="5">
    <source>
        <dbReference type="SAM" id="MobiDB-lite"/>
    </source>
</evidence>
<dbReference type="GO" id="GO:0008234">
    <property type="term" value="F:cysteine-type peptidase activity"/>
    <property type="evidence" value="ECO:0007669"/>
    <property type="project" value="UniProtKB-KW"/>
</dbReference>
<evidence type="ECO:0000256" key="2">
    <source>
        <dbReference type="ARBA" id="ARBA00022670"/>
    </source>
</evidence>
<evidence type="ECO:0000313" key="7">
    <source>
        <dbReference type="EMBL" id="KAJ0989087.1"/>
    </source>
</evidence>
<comment type="similarity">
    <text evidence="1">Belongs to the peptidase C48 family.</text>
</comment>
<evidence type="ECO:0000256" key="1">
    <source>
        <dbReference type="ARBA" id="ARBA00005234"/>
    </source>
</evidence>
<dbReference type="InterPro" id="IPR038765">
    <property type="entry name" value="Papain-like_cys_pep_sf"/>
</dbReference>
<dbReference type="PANTHER" id="PTHR46915:SF2">
    <property type="entry name" value="UBIQUITIN-LIKE PROTEASE 4"/>
    <property type="match status" value="1"/>
</dbReference>
<dbReference type="AlphaFoldDB" id="A0A9D5HVH1"/>
<reference evidence="7" key="1">
    <citation type="submission" date="2021-03" db="EMBL/GenBank/DDBJ databases">
        <authorList>
            <person name="Li Z."/>
            <person name="Yang C."/>
        </authorList>
    </citation>
    <scope>NUCLEOTIDE SEQUENCE</scope>
    <source>
        <strain evidence="7">Dzin_1.0</strain>
        <tissue evidence="7">Leaf</tissue>
    </source>
</reference>
<dbReference type="InterPro" id="IPR003653">
    <property type="entry name" value="Peptidase_C48_C"/>
</dbReference>
<sequence>MVKAPLELNWSQLMPDRGDAATPEVEVVSGDGGAEGGGEVGMAQLSDHQIHEKIQRLVKMFNSGFHSRLPDRGVKLQSSLKQMQAELDRRKLQKKDSIKHETLTPIKTGEPSSSTNVSSSTPATSMSHLKSSFASYFLNKLEDKTDVVCGENLKSKKQDECKSSTESSANLYRATKPAGSSKISSGQTSANILAGDDKMTSCSGGGTKSISNSNVSYHGGGNIISNFSKRKRALENRVSLDLKSKKAHQLVLLDDEDVQPMEPIQGEGSDERTEVKIYYPTRNDPEAVELTYSDIKCLEPESYLSSPIMNFYIQYLQRPSSPVVKSKGECHFFNTYFYSKLEEALSFKGDRSASFIKLRRWWKGVNIFQKAYIFLPIHGDMHWSLVIICIPPKEDETGPIILHLDSLGLHSSNLIFDVVDSYLKEEWKYLNDNEIPLDLPISERMWKNLPRRIEKKKITVPQQKNEFDCGLFVLYFMERFIADAPERLRRKDHGMFGSKWFKPEDASCLRKRIQSLLAKEFENARLDDLHS</sequence>
<dbReference type="GO" id="GO:0006508">
    <property type="term" value="P:proteolysis"/>
    <property type="evidence" value="ECO:0007669"/>
    <property type="project" value="UniProtKB-KW"/>
</dbReference>
<feature type="domain" description="Ubiquitin-like protease family profile" evidence="6">
    <location>
        <begin position="288"/>
        <end position="480"/>
    </location>
</feature>
<evidence type="ECO:0000256" key="3">
    <source>
        <dbReference type="ARBA" id="ARBA00022801"/>
    </source>
</evidence>
<dbReference type="Pfam" id="PF02902">
    <property type="entry name" value="Peptidase_C48"/>
    <property type="match status" value="1"/>
</dbReference>
<protein>
    <recommendedName>
        <fullName evidence="6">Ubiquitin-like protease family profile domain-containing protein</fullName>
    </recommendedName>
</protein>
<dbReference type="EMBL" id="JAGGNH010000001">
    <property type="protein sequence ID" value="KAJ0989087.1"/>
    <property type="molecule type" value="Genomic_DNA"/>
</dbReference>
<organism evidence="7 8">
    <name type="scientific">Dioscorea zingiberensis</name>
    <dbReference type="NCBI Taxonomy" id="325984"/>
    <lineage>
        <taxon>Eukaryota</taxon>
        <taxon>Viridiplantae</taxon>
        <taxon>Streptophyta</taxon>
        <taxon>Embryophyta</taxon>
        <taxon>Tracheophyta</taxon>
        <taxon>Spermatophyta</taxon>
        <taxon>Magnoliopsida</taxon>
        <taxon>Liliopsida</taxon>
        <taxon>Dioscoreales</taxon>
        <taxon>Dioscoreaceae</taxon>
        <taxon>Dioscorea</taxon>
    </lineage>
</organism>
<dbReference type="PROSITE" id="PS50600">
    <property type="entry name" value="ULP_PROTEASE"/>
    <property type="match status" value="1"/>
</dbReference>
<dbReference type="GO" id="GO:0016926">
    <property type="term" value="P:protein desumoylation"/>
    <property type="evidence" value="ECO:0007669"/>
    <property type="project" value="UniProtKB-ARBA"/>
</dbReference>
<proteinExistence type="inferred from homology"/>
<comment type="caution">
    <text evidence="7">The sequence shown here is derived from an EMBL/GenBank/DDBJ whole genome shotgun (WGS) entry which is preliminary data.</text>
</comment>
<feature type="compositionally biased region" description="Basic and acidic residues" evidence="5">
    <location>
        <begin position="88"/>
        <end position="102"/>
    </location>
</feature>
<keyword evidence="4" id="KW-0788">Thiol protease</keyword>
<dbReference type="SUPFAM" id="SSF54001">
    <property type="entry name" value="Cysteine proteinases"/>
    <property type="match status" value="1"/>
</dbReference>
<dbReference type="Gene3D" id="1.10.418.20">
    <property type="match status" value="1"/>
</dbReference>
<dbReference type="OrthoDB" id="442460at2759"/>
<feature type="compositionally biased region" description="Basic and acidic residues" evidence="5">
    <location>
        <begin position="154"/>
        <end position="163"/>
    </location>
</feature>
<dbReference type="Gene3D" id="3.30.310.130">
    <property type="entry name" value="Ubiquitin-related"/>
    <property type="match status" value="1"/>
</dbReference>
<reference evidence="7" key="2">
    <citation type="journal article" date="2022" name="Hortic Res">
        <title>The genome of Dioscorea zingiberensis sheds light on the biosynthesis, origin and evolution of the medicinally important diosgenin saponins.</title>
        <authorList>
            <person name="Li Y."/>
            <person name="Tan C."/>
            <person name="Li Z."/>
            <person name="Guo J."/>
            <person name="Li S."/>
            <person name="Chen X."/>
            <person name="Wang C."/>
            <person name="Dai X."/>
            <person name="Yang H."/>
            <person name="Song W."/>
            <person name="Hou L."/>
            <person name="Xu J."/>
            <person name="Tong Z."/>
            <person name="Xu A."/>
            <person name="Yuan X."/>
            <person name="Wang W."/>
            <person name="Yang Q."/>
            <person name="Chen L."/>
            <person name="Sun Z."/>
            <person name="Wang K."/>
            <person name="Pan B."/>
            <person name="Chen J."/>
            <person name="Bao Y."/>
            <person name="Liu F."/>
            <person name="Qi X."/>
            <person name="Gang D.R."/>
            <person name="Wen J."/>
            <person name="Li J."/>
        </authorList>
    </citation>
    <scope>NUCLEOTIDE SEQUENCE</scope>
    <source>
        <strain evidence="7">Dzin_1.0</strain>
    </source>
</reference>
<evidence type="ECO:0000259" key="6">
    <source>
        <dbReference type="PROSITE" id="PS50600"/>
    </source>
</evidence>
<feature type="region of interest" description="Disordered" evidence="5">
    <location>
        <begin position="88"/>
        <end position="125"/>
    </location>
</feature>
<keyword evidence="3" id="KW-0378">Hydrolase</keyword>